<feature type="coiled-coil region" evidence="1">
    <location>
        <begin position="188"/>
        <end position="222"/>
    </location>
</feature>
<sequence length="290" mass="32636">MNEFTTGDGDFFSLIPPDFGIEPADDISDLLFDLDHLLQCIRDDNDVSETTELIGCGATQDEPQDTKGLLCDSPEECPRGKRCISTPMPLVAKKAKRIKSDIVGSARPNLNHNQSRKRQQEERRYLRNQVQELANLLNRLLLEGQLCDAEGGSSCKAVVRHLDSMETQLQLALRKSALHQILSMKQAALQQQENLKNATMENRRLQALISECNQVVSSMEEEVRQHWSATPMYPSVSLLPTVGRVAGGPYFGGLGRELEVQYRRLSSVWKACGLASIRREEEIENYQIKH</sequence>
<protein>
    <submittedName>
        <fullName evidence="3">Uncharacterized protein</fullName>
    </submittedName>
</protein>
<dbReference type="InParanoid" id="K3W913"/>
<dbReference type="Proteomes" id="UP000019132">
    <property type="component" value="Unassembled WGS sequence"/>
</dbReference>
<dbReference type="HOGENOM" id="CLU_961724_0_0_1"/>
<evidence type="ECO:0000256" key="1">
    <source>
        <dbReference type="SAM" id="Coils"/>
    </source>
</evidence>
<evidence type="ECO:0000313" key="4">
    <source>
        <dbReference type="Proteomes" id="UP000019132"/>
    </source>
</evidence>
<evidence type="ECO:0000313" key="3">
    <source>
        <dbReference type="EnsemblProtists" id="PYU1_T001454"/>
    </source>
</evidence>
<reference evidence="4" key="1">
    <citation type="journal article" date="2010" name="Genome Biol.">
        <title>Genome sequence of the necrotrophic plant pathogen Pythium ultimum reveals original pathogenicity mechanisms and effector repertoire.</title>
        <authorList>
            <person name="Levesque C.A."/>
            <person name="Brouwer H."/>
            <person name="Cano L."/>
            <person name="Hamilton J.P."/>
            <person name="Holt C."/>
            <person name="Huitema E."/>
            <person name="Raffaele S."/>
            <person name="Robideau G.P."/>
            <person name="Thines M."/>
            <person name="Win J."/>
            <person name="Zerillo M.M."/>
            <person name="Beakes G.W."/>
            <person name="Boore J.L."/>
            <person name="Busam D."/>
            <person name="Dumas B."/>
            <person name="Ferriera S."/>
            <person name="Fuerstenberg S.I."/>
            <person name="Gachon C.M."/>
            <person name="Gaulin E."/>
            <person name="Govers F."/>
            <person name="Grenville-Briggs L."/>
            <person name="Horner N."/>
            <person name="Hostetler J."/>
            <person name="Jiang R.H."/>
            <person name="Johnson J."/>
            <person name="Krajaejun T."/>
            <person name="Lin H."/>
            <person name="Meijer H.J."/>
            <person name="Moore B."/>
            <person name="Morris P."/>
            <person name="Phuntmart V."/>
            <person name="Puiu D."/>
            <person name="Shetty J."/>
            <person name="Stajich J.E."/>
            <person name="Tripathy S."/>
            <person name="Wawra S."/>
            <person name="van West P."/>
            <person name="Whitty B.R."/>
            <person name="Coutinho P.M."/>
            <person name="Henrissat B."/>
            <person name="Martin F."/>
            <person name="Thomas P.D."/>
            <person name="Tyler B.M."/>
            <person name="De Vries R.P."/>
            <person name="Kamoun S."/>
            <person name="Yandell M."/>
            <person name="Tisserat N."/>
            <person name="Buell C.R."/>
        </authorList>
    </citation>
    <scope>NUCLEOTIDE SEQUENCE</scope>
    <source>
        <strain evidence="4">DAOM:BR144</strain>
    </source>
</reference>
<dbReference type="EMBL" id="GL376626">
    <property type="status" value="NOT_ANNOTATED_CDS"/>
    <property type="molecule type" value="Genomic_DNA"/>
</dbReference>
<dbReference type="VEuPathDB" id="FungiDB:PYU1_G001454"/>
<reference evidence="4" key="2">
    <citation type="submission" date="2010-04" db="EMBL/GenBank/DDBJ databases">
        <authorList>
            <person name="Buell R."/>
            <person name="Hamilton J."/>
            <person name="Hostetler J."/>
        </authorList>
    </citation>
    <scope>NUCLEOTIDE SEQUENCE [LARGE SCALE GENOMIC DNA]</scope>
    <source>
        <strain evidence="4">DAOM:BR144</strain>
    </source>
</reference>
<dbReference type="EnsemblProtists" id="PYU1_T001454">
    <property type="protein sequence ID" value="PYU1_T001454"/>
    <property type="gene ID" value="PYU1_G001454"/>
</dbReference>
<organism evidence="3 4">
    <name type="scientific">Globisporangium ultimum (strain ATCC 200006 / CBS 805.95 / DAOM BR144)</name>
    <name type="common">Pythium ultimum</name>
    <dbReference type="NCBI Taxonomy" id="431595"/>
    <lineage>
        <taxon>Eukaryota</taxon>
        <taxon>Sar</taxon>
        <taxon>Stramenopiles</taxon>
        <taxon>Oomycota</taxon>
        <taxon>Peronosporomycetes</taxon>
        <taxon>Pythiales</taxon>
        <taxon>Pythiaceae</taxon>
        <taxon>Globisporangium</taxon>
    </lineage>
</organism>
<keyword evidence="1" id="KW-0175">Coiled coil</keyword>
<reference evidence="3" key="3">
    <citation type="submission" date="2015-02" db="UniProtKB">
        <authorList>
            <consortium name="EnsemblProtists"/>
        </authorList>
    </citation>
    <scope>IDENTIFICATION</scope>
    <source>
        <strain evidence="3">DAOM BR144</strain>
    </source>
</reference>
<feature type="region of interest" description="Disordered" evidence="2">
    <location>
        <begin position="102"/>
        <end position="122"/>
    </location>
</feature>
<dbReference type="AlphaFoldDB" id="K3W913"/>
<name>K3W913_GLOUD</name>
<keyword evidence="4" id="KW-1185">Reference proteome</keyword>
<proteinExistence type="predicted"/>
<accession>K3W913</accession>
<evidence type="ECO:0000256" key="2">
    <source>
        <dbReference type="SAM" id="MobiDB-lite"/>
    </source>
</evidence>